<keyword evidence="3" id="KW-1185">Reference proteome</keyword>
<reference evidence="2" key="1">
    <citation type="submission" date="2023-06" db="EMBL/GenBank/DDBJ databases">
        <title>Genomic analysis of the entomopathogenic nematode Steinernema hermaphroditum.</title>
        <authorList>
            <person name="Schwarz E.M."/>
            <person name="Heppert J.K."/>
            <person name="Baniya A."/>
            <person name="Schwartz H.T."/>
            <person name="Tan C.-H."/>
            <person name="Antoshechkin I."/>
            <person name="Sternberg P.W."/>
            <person name="Goodrich-Blair H."/>
            <person name="Dillman A.R."/>
        </authorList>
    </citation>
    <scope>NUCLEOTIDE SEQUENCE</scope>
    <source>
        <strain evidence="2">PS9179</strain>
        <tissue evidence="2">Whole animal</tissue>
    </source>
</reference>
<feature type="compositionally biased region" description="Polar residues" evidence="1">
    <location>
        <begin position="1"/>
        <end position="15"/>
    </location>
</feature>
<evidence type="ECO:0000313" key="3">
    <source>
        <dbReference type="Proteomes" id="UP001175271"/>
    </source>
</evidence>
<protein>
    <submittedName>
        <fullName evidence="2">Uncharacterized protein</fullName>
    </submittedName>
</protein>
<sequence>MAQSNKGQKLPIQSSEHIRHVDGNGDEVQKTKLGTLAFAQRKEACDCEALSFEAVTTTGTVYGVQVELLYNTKGHGDCSQKEDAHVVRHSLYEFVPIFAKLLGKPTPSFPPEGSFHVNCSSSAELSEQFEQLLEAAVLRLDNFNQCGCESTEGILRIYDESRRLIDIANQSLGFDH</sequence>
<gene>
    <name evidence="2" type="ORF">QR680_008947</name>
</gene>
<comment type="caution">
    <text evidence="2">The sequence shown here is derived from an EMBL/GenBank/DDBJ whole genome shotgun (WGS) entry which is preliminary data.</text>
</comment>
<organism evidence="2 3">
    <name type="scientific">Steinernema hermaphroditum</name>
    <dbReference type="NCBI Taxonomy" id="289476"/>
    <lineage>
        <taxon>Eukaryota</taxon>
        <taxon>Metazoa</taxon>
        <taxon>Ecdysozoa</taxon>
        <taxon>Nematoda</taxon>
        <taxon>Chromadorea</taxon>
        <taxon>Rhabditida</taxon>
        <taxon>Tylenchina</taxon>
        <taxon>Panagrolaimomorpha</taxon>
        <taxon>Strongyloidoidea</taxon>
        <taxon>Steinernematidae</taxon>
        <taxon>Steinernema</taxon>
    </lineage>
</organism>
<name>A0AA39IIH8_9BILA</name>
<dbReference type="EMBL" id="JAUCMV010000001">
    <property type="protein sequence ID" value="KAK0424960.1"/>
    <property type="molecule type" value="Genomic_DNA"/>
</dbReference>
<evidence type="ECO:0000256" key="1">
    <source>
        <dbReference type="SAM" id="MobiDB-lite"/>
    </source>
</evidence>
<evidence type="ECO:0000313" key="2">
    <source>
        <dbReference type="EMBL" id="KAK0424960.1"/>
    </source>
</evidence>
<proteinExistence type="predicted"/>
<accession>A0AA39IIH8</accession>
<feature type="region of interest" description="Disordered" evidence="1">
    <location>
        <begin position="1"/>
        <end position="26"/>
    </location>
</feature>
<dbReference type="Proteomes" id="UP001175271">
    <property type="component" value="Unassembled WGS sequence"/>
</dbReference>
<dbReference type="AlphaFoldDB" id="A0AA39IIH8"/>
<feature type="compositionally biased region" description="Basic and acidic residues" evidence="1">
    <location>
        <begin position="16"/>
        <end position="26"/>
    </location>
</feature>